<reference evidence="1" key="1">
    <citation type="submission" date="2020-03" db="EMBL/GenBank/DDBJ databases">
        <title>The deep terrestrial virosphere.</title>
        <authorList>
            <person name="Holmfeldt K."/>
            <person name="Nilsson E."/>
            <person name="Simone D."/>
            <person name="Lopez-Fernandez M."/>
            <person name="Wu X."/>
            <person name="de Brujin I."/>
            <person name="Lundin D."/>
            <person name="Andersson A."/>
            <person name="Bertilsson S."/>
            <person name="Dopson M."/>
        </authorList>
    </citation>
    <scope>NUCLEOTIDE SEQUENCE</scope>
    <source>
        <strain evidence="1">MM415A01989</strain>
    </source>
</reference>
<accession>A0A6M3JYK6</accession>
<dbReference type="EMBL" id="MT142102">
    <property type="protein sequence ID" value="QJA74508.1"/>
    <property type="molecule type" value="Genomic_DNA"/>
</dbReference>
<protein>
    <submittedName>
        <fullName evidence="1">Uncharacterized protein</fullName>
    </submittedName>
</protein>
<name>A0A6M3JYK6_9ZZZZ</name>
<sequence>MPKLYNTMQNVGCANGTSAHNDGSPFYDVCIFKNKIKRDLFIKELEAEGYKYK</sequence>
<evidence type="ECO:0000313" key="1">
    <source>
        <dbReference type="EMBL" id="QJA74508.1"/>
    </source>
</evidence>
<dbReference type="AlphaFoldDB" id="A0A6M3JYK6"/>
<proteinExistence type="predicted"/>
<gene>
    <name evidence="1" type="ORF">MM415A01989_0014</name>
</gene>
<organism evidence="1">
    <name type="scientific">viral metagenome</name>
    <dbReference type="NCBI Taxonomy" id="1070528"/>
    <lineage>
        <taxon>unclassified sequences</taxon>
        <taxon>metagenomes</taxon>
        <taxon>organismal metagenomes</taxon>
    </lineage>
</organism>